<feature type="chain" id="PRO_5044742670" description="Fibronectin type-III domain-containing protein" evidence="2">
    <location>
        <begin position="24"/>
        <end position="319"/>
    </location>
</feature>
<feature type="transmembrane region" description="Helical" evidence="1">
    <location>
        <begin position="228"/>
        <end position="250"/>
    </location>
</feature>
<organism evidence="4 5">
    <name type="scientific">Umbra pygmaea</name>
    <name type="common">Eastern mudminnow</name>
    <dbReference type="NCBI Taxonomy" id="75934"/>
    <lineage>
        <taxon>Eukaryota</taxon>
        <taxon>Metazoa</taxon>
        <taxon>Chordata</taxon>
        <taxon>Craniata</taxon>
        <taxon>Vertebrata</taxon>
        <taxon>Euteleostomi</taxon>
        <taxon>Actinopterygii</taxon>
        <taxon>Neopterygii</taxon>
        <taxon>Teleostei</taxon>
        <taxon>Protacanthopterygii</taxon>
        <taxon>Esociformes</taxon>
        <taxon>Umbridae</taxon>
        <taxon>Umbra</taxon>
    </lineage>
</organism>
<keyword evidence="2" id="KW-0732">Signal</keyword>
<dbReference type="PANTHER" id="PTHR20859">
    <property type="entry name" value="INTERFERON/INTERLEUKIN RECEPTOR"/>
    <property type="match status" value="1"/>
</dbReference>
<evidence type="ECO:0000313" key="5">
    <source>
        <dbReference type="Proteomes" id="UP001557470"/>
    </source>
</evidence>
<dbReference type="Gene3D" id="2.60.40.10">
    <property type="entry name" value="Immunoglobulins"/>
    <property type="match status" value="1"/>
</dbReference>
<dbReference type="InterPro" id="IPR036116">
    <property type="entry name" value="FN3_sf"/>
</dbReference>
<dbReference type="InterPro" id="IPR050650">
    <property type="entry name" value="Type-II_Cytokine-TF_Rcpt"/>
</dbReference>
<protein>
    <recommendedName>
        <fullName evidence="3">Fibronectin type-III domain-containing protein</fullName>
    </recommendedName>
</protein>
<dbReference type="InterPro" id="IPR013783">
    <property type="entry name" value="Ig-like_fold"/>
</dbReference>
<evidence type="ECO:0000256" key="2">
    <source>
        <dbReference type="SAM" id="SignalP"/>
    </source>
</evidence>
<sequence>MYFGVKIYVFVKLLCLTLQGAAAVFGELPSPTNVRINSFNMGLVLEWNAPQNHTENITYRAEYKPLLRDFEVVCLNTTAHSCEFTSELNPLGIYSFRVRAERERSASSWVGTKEFIMDEHTILGPPSVTLVPDGADMELNIEDPVLRIKTFRRVYNNLTFNITYWKDGQEEKAESMKSPLQKVVLNLEPLTRYCFQVYVLTGRFSKQSQPSIVTCESTKAYSWEKHPWLIALGAFAGMAVTVGVLCLIVWRCYRVARFLKPKATLPEHLTEFLLDQRRSFLAMQSRTQPEEVYHEVSILFLGTETDDGDRPLVDKTNHL</sequence>
<dbReference type="AlphaFoldDB" id="A0ABD0WYQ6"/>
<proteinExistence type="predicted"/>
<accession>A0ABD0WYQ6</accession>
<dbReference type="InterPro" id="IPR003961">
    <property type="entry name" value="FN3_dom"/>
</dbReference>
<keyword evidence="1" id="KW-1133">Transmembrane helix</keyword>
<evidence type="ECO:0000259" key="3">
    <source>
        <dbReference type="PROSITE" id="PS50853"/>
    </source>
</evidence>
<dbReference type="EMBL" id="JAGEUA010000004">
    <property type="protein sequence ID" value="KAL0985545.1"/>
    <property type="molecule type" value="Genomic_DNA"/>
</dbReference>
<evidence type="ECO:0000256" key="1">
    <source>
        <dbReference type="SAM" id="Phobius"/>
    </source>
</evidence>
<dbReference type="PROSITE" id="PS50853">
    <property type="entry name" value="FN3"/>
    <property type="match status" value="1"/>
</dbReference>
<dbReference type="Pfam" id="PF09294">
    <property type="entry name" value="Interfer-bind"/>
    <property type="match status" value="1"/>
</dbReference>
<name>A0ABD0WYQ6_UMBPY</name>
<evidence type="ECO:0000313" key="4">
    <source>
        <dbReference type="EMBL" id="KAL0985545.1"/>
    </source>
</evidence>
<reference evidence="4 5" key="1">
    <citation type="submission" date="2024-06" db="EMBL/GenBank/DDBJ databases">
        <authorList>
            <person name="Pan Q."/>
            <person name="Wen M."/>
            <person name="Jouanno E."/>
            <person name="Zahm M."/>
            <person name="Klopp C."/>
            <person name="Cabau C."/>
            <person name="Louis A."/>
            <person name="Berthelot C."/>
            <person name="Parey E."/>
            <person name="Roest Crollius H."/>
            <person name="Montfort J."/>
            <person name="Robinson-Rechavi M."/>
            <person name="Bouchez O."/>
            <person name="Lampietro C."/>
            <person name="Lopez Roques C."/>
            <person name="Donnadieu C."/>
            <person name="Postlethwait J."/>
            <person name="Bobe J."/>
            <person name="Verreycken H."/>
            <person name="Guiguen Y."/>
        </authorList>
    </citation>
    <scope>NUCLEOTIDE SEQUENCE [LARGE SCALE GENOMIC DNA]</scope>
    <source>
        <strain evidence="4">Up_M1</strain>
        <tissue evidence="4">Testis</tissue>
    </source>
</reference>
<feature type="signal peptide" evidence="2">
    <location>
        <begin position="1"/>
        <end position="23"/>
    </location>
</feature>
<feature type="domain" description="Fibronectin type-III" evidence="3">
    <location>
        <begin position="28"/>
        <end position="120"/>
    </location>
</feature>
<dbReference type="SMART" id="SM00060">
    <property type="entry name" value="FN3"/>
    <property type="match status" value="2"/>
</dbReference>
<dbReference type="PANTHER" id="PTHR20859:SF46">
    <property type="entry name" value="INTERFERON GAMMA RECEPTOR 2"/>
    <property type="match status" value="1"/>
</dbReference>
<dbReference type="InterPro" id="IPR015373">
    <property type="entry name" value="Interferon/interleukin_rcp_dom"/>
</dbReference>
<keyword evidence="5" id="KW-1185">Reference proteome</keyword>
<keyword evidence="1" id="KW-0812">Transmembrane</keyword>
<gene>
    <name evidence="4" type="ORF">UPYG_G00158440</name>
</gene>
<comment type="caution">
    <text evidence="4">The sequence shown here is derived from an EMBL/GenBank/DDBJ whole genome shotgun (WGS) entry which is preliminary data.</text>
</comment>
<dbReference type="Proteomes" id="UP001557470">
    <property type="component" value="Unassembled WGS sequence"/>
</dbReference>
<keyword evidence="1" id="KW-0472">Membrane</keyword>
<dbReference type="SUPFAM" id="SSF49265">
    <property type="entry name" value="Fibronectin type III"/>
    <property type="match status" value="2"/>
</dbReference>
<dbReference type="Pfam" id="PF01108">
    <property type="entry name" value="Tissue_fac"/>
    <property type="match status" value="1"/>
</dbReference>
<dbReference type="CDD" id="cd00063">
    <property type="entry name" value="FN3"/>
    <property type="match status" value="1"/>
</dbReference>